<evidence type="ECO:0000256" key="1">
    <source>
        <dbReference type="SAM" id="Phobius"/>
    </source>
</evidence>
<dbReference type="Pfam" id="PF12773">
    <property type="entry name" value="DZR"/>
    <property type="match status" value="1"/>
</dbReference>
<proteinExistence type="predicted"/>
<sequence length="116" mass="13246">MGCSWYEPGYWLGWHWAGQIFWIIFVLGLGILIYKMLKNDRGKFQQSQSKYSAAIIQENCPHCGAPTEKTYIRCPECHFKLKTNCPGCGRIVKTSWDICPYCETDLKGGKEPTSTS</sequence>
<dbReference type="Proteomes" id="UP000885779">
    <property type="component" value="Unassembled WGS sequence"/>
</dbReference>
<feature type="domain" description="DZANK-type" evidence="2">
    <location>
        <begin position="60"/>
        <end position="103"/>
    </location>
</feature>
<name>A0A7V4U3K5_CALAY</name>
<gene>
    <name evidence="3" type="ORF">ENK44_13635</name>
</gene>
<comment type="caution">
    <text evidence="3">The sequence shown here is derived from an EMBL/GenBank/DDBJ whole genome shotgun (WGS) entry which is preliminary data.</text>
</comment>
<reference evidence="3" key="1">
    <citation type="journal article" date="2020" name="mSystems">
        <title>Genome- and Community-Level Interaction Insights into Carbon Utilization and Element Cycling Functions of Hydrothermarchaeota in Hydrothermal Sediment.</title>
        <authorList>
            <person name="Zhou Z."/>
            <person name="Liu Y."/>
            <person name="Xu W."/>
            <person name="Pan J."/>
            <person name="Luo Z.H."/>
            <person name="Li M."/>
        </authorList>
    </citation>
    <scope>NUCLEOTIDE SEQUENCE [LARGE SCALE GENOMIC DNA]</scope>
    <source>
        <strain evidence="3">HyVt-577</strain>
    </source>
</reference>
<evidence type="ECO:0000313" key="3">
    <source>
        <dbReference type="EMBL" id="HGY56742.1"/>
    </source>
</evidence>
<evidence type="ECO:0000259" key="2">
    <source>
        <dbReference type="Pfam" id="PF12773"/>
    </source>
</evidence>
<keyword evidence="1" id="KW-0472">Membrane</keyword>
<keyword evidence="1" id="KW-1133">Transmembrane helix</keyword>
<protein>
    <submittedName>
        <fullName evidence="3">Zinc ribbon domain-containing protein</fullName>
    </submittedName>
</protein>
<keyword evidence="1" id="KW-0812">Transmembrane</keyword>
<organism evidence="3">
    <name type="scientific">Caldithrix abyssi</name>
    <dbReference type="NCBI Taxonomy" id="187145"/>
    <lineage>
        <taxon>Bacteria</taxon>
        <taxon>Pseudomonadati</taxon>
        <taxon>Calditrichota</taxon>
        <taxon>Calditrichia</taxon>
        <taxon>Calditrichales</taxon>
        <taxon>Calditrichaceae</taxon>
        <taxon>Caldithrix</taxon>
    </lineage>
</organism>
<feature type="transmembrane region" description="Helical" evidence="1">
    <location>
        <begin position="20"/>
        <end position="37"/>
    </location>
</feature>
<dbReference type="AlphaFoldDB" id="A0A7V4U3K5"/>
<dbReference type="EMBL" id="DRQG01000128">
    <property type="protein sequence ID" value="HGY56742.1"/>
    <property type="molecule type" value="Genomic_DNA"/>
</dbReference>
<dbReference type="InterPro" id="IPR025874">
    <property type="entry name" value="DZR"/>
</dbReference>
<accession>A0A7V4U3K5</accession>